<reference evidence="2 3" key="1">
    <citation type="submission" date="2020-01" db="EMBL/GenBank/DDBJ databases">
        <title>Insect and environment-associated Actinomycetes.</title>
        <authorList>
            <person name="Currrie C."/>
            <person name="Chevrette M."/>
            <person name="Carlson C."/>
            <person name="Stubbendieck R."/>
            <person name="Wendt-Pienkowski E."/>
        </authorList>
    </citation>
    <scope>NUCLEOTIDE SEQUENCE [LARGE SCALE GENOMIC DNA]</scope>
    <source>
        <strain evidence="2 3">SID14438</strain>
    </source>
</reference>
<protein>
    <submittedName>
        <fullName evidence="2">Glutamate-ammonia-ligase adenylyltransferase</fullName>
    </submittedName>
</protein>
<gene>
    <name evidence="2" type="ORF">G3I39_20790</name>
</gene>
<dbReference type="GO" id="GO:0008882">
    <property type="term" value="F:[glutamate-ammonia-ligase] adenylyltransferase activity"/>
    <property type="evidence" value="ECO:0007669"/>
    <property type="project" value="InterPro"/>
</dbReference>
<proteinExistence type="predicted"/>
<dbReference type="PANTHER" id="PTHR30621">
    <property type="entry name" value="GLUTAMINE SYNTHETASE ADENYLYLTRANSFERASE"/>
    <property type="match status" value="1"/>
</dbReference>
<dbReference type="SUPFAM" id="SSF81301">
    <property type="entry name" value="Nucleotidyltransferase"/>
    <property type="match status" value="1"/>
</dbReference>
<organism evidence="2 3">
    <name type="scientific">Streptomyces microflavus</name>
    <name type="common">Streptomyces lipmanii</name>
    <dbReference type="NCBI Taxonomy" id="1919"/>
    <lineage>
        <taxon>Bacteria</taxon>
        <taxon>Bacillati</taxon>
        <taxon>Actinomycetota</taxon>
        <taxon>Actinomycetes</taxon>
        <taxon>Kitasatosporales</taxon>
        <taxon>Streptomycetaceae</taxon>
        <taxon>Streptomyces</taxon>
    </lineage>
</organism>
<accession>A0A6N9VDV5</accession>
<comment type="caution">
    <text evidence="2">The sequence shown here is derived from an EMBL/GenBank/DDBJ whole genome shotgun (WGS) entry which is preliminary data.</text>
</comment>
<evidence type="ECO:0000313" key="2">
    <source>
        <dbReference type="EMBL" id="NEB69468.1"/>
    </source>
</evidence>
<evidence type="ECO:0000313" key="3">
    <source>
        <dbReference type="Proteomes" id="UP000471648"/>
    </source>
</evidence>
<dbReference type="InterPro" id="IPR023057">
    <property type="entry name" value="GlnE"/>
</dbReference>
<dbReference type="GO" id="GO:0000820">
    <property type="term" value="P:regulation of glutamine family amino acid metabolic process"/>
    <property type="evidence" value="ECO:0007669"/>
    <property type="project" value="TreeGrafter"/>
</dbReference>
<feature type="domain" description="Glutamate-ammonia ligase adenylyltransferase repeated" evidence="1">
    <location>
        <begin position="3"/>
        <end position="61"/>
    </location>
</feature>
<dbReference type="GO" id="GO:0016874">
    <property type="term" value="F:ligase activity"/>
    <property type="evidence" value="ECO:0007669"/>
    <property type="project" value="UniProtKB-KW"/>
</dbReference>
<dbReference type="PANTHER" id="PTHR30621:SF0">
    <property type="entry name" value="BIFUNCTIONAL GLUTAMINE SYNTHETASE ADENYLYLTRANSFERASE_ADENYLYL-REMOVING ENZYME"/>
    <property type="match status" value="1"/>
</dbReference>
<keyword evidence="2" id="KW-0436">Ligase</keyword>
<feature type="non-terminal residue" evidence="2">
    <location>
        <position position="1"/>
    </location>
</feature>
<dbReference type="Proteomes" id="UP000471648">
    <property type="component" value="Unassembled WGS sequence"/>
</dbReference>
<feature type="non-terminal residue" evidence="2">
    <location>
        <position position="99"/>
    </location>
</feature>
<dbReference type="GO" id="GO:0005829">
    <property type="term" value="C:cytosol"/>
    <property type="evidence" value="ECO:0007669"/>
    <property type="project" value="TreeGrafter"/>
</dbReference>
<dbReference type="EMBL" id="JAAGME010000864">
    <property type="protein sequence ID" value="NEB69468.1"/>
    <property type="molecule type" value="Genomic_DNA"/>
</dbReference>
<sequence length="99" mass="11016">SADPPLLIDPDLRPEGKTGPLVRSLASYAAYYRRWSQVWEAQALLRAEPVAGDAELGARFVELVDPLRYPAEGLGEDGAREIRRLKARMESERLPRGAD</sequence>
<keyword evidence="2" id="KW-0548">Nucleotidyltransferase</keyword>
<keyword evidence="2" id="KW-0808">Transferase</keyword>
<evidence type="ECO:0000259" key="1">
    <source>
        <dbReference type="Pfam" id="PF03710"/>
    </source>
</evidence>
<dbReference type="AlphaFoldDB" id="A0A6N9VDV5"/>
<dbReference type="InterPro" id="IPR005190">
    <property type="entry name" value="GlnE_rpt_dom"/>
</dbReference>
<name>A0A6N9VDV5_STRMI</name>
<dbReference type="InterPro" id="IPR043519">
    <property type="entry name" value="NT_sf"/>
</dbReference>
<dbReference type="Gene3D" id="3.30.460.10">
    <property type="entry name" value="Beta Polymerase, domain 2"/>
    <property type="match status" value="1"/>
</dbReference>
<dbReference type="Pfam" id="PF03710">
    <property type="entry name" value="GlnE"/>
    <property type="match status" value="1"/>
</dbReference>